<dbReference type="Proteomes" id="UP000265643">
    <property type="component" value="Unassembled WGS sequence"/>
</dbReference>
<feature type="transmembrane region" description="Helical" evidence="2">
    <location>
        <begin position="14"/>
        <end position="32"/>
    </location>
</feature>
<comment type="caution">
    <text evidence="4">The sequence shown here is derived from an EMBL/GenBank/DDBJ whole genome shotgun (WGS) entry which is preliminary data.</text>
</comment>
<evidence type="ECO:0000259" key="3">
    <source>
        <dbReference type="Pfam" id="PF01551"/>
    </source>
</evidence>
<evidence type="ECO:0000313" key="5">
    <source>
        <dbReference type="Proteomes" id="UP000265643"/>
    </source>
</evidence>
<keyword evidence="2" id="KW-1133">Transmembrane helix</keyword>
<dbReference type="CDD" id="cd12797">
    <property type="entry name" value="M23_peptidase"/>
    <property type="match status" value="1"/>
</dbReference>
<feature type="domain" description="M23ase beta-sheet core" evidence="3">
    <location>
        <begin position="143"/>
        <end position="236"/>
    </location>
</feature>
<dbReference type="InterPro" id="IPR011055">
    <property type="entry name" value="Dup_hybrid_motif"/>
</dbReference>
<dbReference type="Gene3D" id="2.70.70.10">
    <property type="entry name" value="Glucose Permease (Domain IIA)"/>
    <property type="match status" value="1"/>
</dbReference>
<dbReference type="PANTHER" id="PTHR21666">
    <property type="entry name" value="PEPTIDASE-RELATED"/>
    <property type="match status" value="1"/>
</dbReference>
<protein>
    <recommendedName>
        <fullName evidence="3">M23ase beta-sheet core domain-containing protein</fullName>
    </recommendedName>
</protein>
<keyword evidence="5" id="KW-1185">Reference proteome</keyword>
<keyword evidence="2" id="KW-0472">Membrane</keyword>
<evidence type="ECO:0000256" key="2">
    <source>
        <dbReference type="SAM" id="Phobius"/>
    </source>
</evidence>
<feature type="compositionally biased region" description="Acidic residues" evidence="1">
    <location>
        <begin position="77"/>
        <end position="86"/>
    </location>
</feature>
<dbReference type="RefSeq" id="WP_119297930.1">
    <property type="nucleotide sequence ID" value="NZ_BHGK01000001.1"/>
</dbReference>
<dbReference type="SUPFAM" id="SSF51261">
    <property type="entry name" value="Duplicated hybrid motif"/>
    <property type="match status" value="1"/>
</dbReference>
<dbReference type="PANTHER" id="PTHR21666:SF270">
    <property type="entry name" value="MUREIN HYDROLASE ACTIVATOR ENVC"/>
    <property type="match status" value="1"/>
</dbReference>
<accession>A0A391PBE4</accession>
<dbReference type="AlphaFoldDB" id="A0A391PBE4"/>
<feature type="region of interest" description="Disordered" evidence="1">
    <location>
        <begin position="47"/>
        <end position="99"/>
    </location>
</feature>
<dbReference type="GO" id="GO:0004222">
    <property type="term" value="F:metalloendopeptidase activity"/>
    <property type="evidence" value="ECO:0007669"/>
    <property type="project" value="TreeGrafter"/>
</dbReference>
<name>A0A391PBE4_9FIRM</name>
<feature type="compositionally biased region" description="Polar residues" evidence="1">
    <location>
        <begin position="90"/>
        <end position="99"/>
    </location>
</feature>
<organism evidence="4 5">
    <name type="scientific">Mediterraneibacter butyricigenes</name>
    <dbReference type="NCBI Taxonomy" id="2316025"/>
    <lineage>
        <taxon>Bacteria</taxon>
        <taxon>Bacillati</taxon>
        <taxon>Bacillota</taxon>
        <taxon>Clostridia</taxon>
        <taxon>Lachnospirales</taxon>
        <taxon>Lachnospiraceae</taxon>
        <taxon>Mediterraneibacter</taxon>
    </lineage>
</organism>
<gene>
    <name evidence="4" type="ORF">KGMB01110_14190</name>
</gene>
<evidence type="ECO:0000256" key="1">
    <source>
        <dbReference type="SAM" id="MobiDB-lite"/>
    </source>
</evidence>
<dbReference type="EMBL" id="BHGK01000001">
    <property type="protein sequence ID" value="GCA66983.1"/>
    <property type="molecule type" value="Genomic_DNA"/>
</dbReference>
<evidence type="ECO:0000313" key="4">
    <source>
        <dbReference type="EMBL" id="GCA66983.1"/>
    </source>
</evidence>
<sequence>MNQDKGPANIRKRAWTAGIGICFVAVIVWTGIGSIRNSQKKIQEQQAKLEESQQANTEDILLPEEKTETQGNSGEGQTEETQEEAADQSGELQATQSERARTLSFSENSLIEWPASGSVLINYSMDKTTYFPTLDQYRYNPALIIGGQEGEPIYASAEGLITGIEQSAQTGTMVTMDLGNGYSASYGELKDLSVAEGQYVSTGDLIGYLSQPTKYYSVEGVNLYFEMEKDGNPVNPMDFMEQ</sequence>
<keyword evidence="2" id="KW-0812">Transmembrane</keyword>
<proteinExistence type="predicted"/>
<dbReference type="Pfam" id="PF01551">
    <property type="entry name" value="Peptidase_M23"/>
    <property type="match status" value="1"/>
</dbReference>
<reference evidence="5" key="1">
    <citation type="submission" date="2018-09" db="EMBL/GenBank/DDBJ databases">
        <title>Draft Genome Sequence of Mediterraneibacter sp. KCTC 15684.</title>
        <authorList>
            <person name="Kim J.S."/>
            <person name="Han K.I."/>
            <person name="Suh M.K."/>
            <person name="Lee K.C."/>
            <person name="Eom M.K."/>
            <person name="Lee J.H."/>
            <person name="Park S.H."/>
            <person name="Kang S.W."/>
            <person name="Park J.E."/>
            <person name="Oh B.S."/>
            <person name="Yu S.Y."/>
            <person name="Choi S.H."/>
            <person name="Lee D.H."/>
            <person name="Yoon H."/>
            <person name="Kim B."/>
            <person name="Yang S.J."/>
            <person name="Lee J.S."/>
        </authorList>
    </citation>
    <scope>NUCLEOTIDE SEQUENCE [LARGE SCALE GENOMIC DNA]</scope>
    <source>
        <strain evidence="5">KCTC 15684</strain>
    </source>
</reference>
<dbReference type="InterPro" id="IPR050570">
    <property type="entry name" value="Cell_wall_metabolism_enzyme"/>
</dbReference>
<dbReference type="InterPro" id="IPR016047">
    <property type="entry name" value="M23ase_b-sheet_dom"/>
</dbReference>